<dbReference type="EMBL" id="KE384725">
    <property type="protein sequence ID" value="KJK81551.1"/>
    <property type="molecule type" value="Genomic_DNA"/>
</dbReference>
<dbReference type="PROSITE" id="PS00134">
    <property type="entry name" value="TRYPSIN_HIS"/>
    <property type="match status" value="1"/>
</dbReference>
<proteinExistence type="inferred from homology"/>
<dbReference type="InterPro" id="IPR043504">
    <property type="entry name" value="Peptidase_S1_PA_chymotrypsin"/>
</dbReference>
<dbReference type="Proteomes" id="UP000054544">
    <property type="component" value="Unassembled WGS sequence"/>
</dbReference>
<evidence type="ECO:0000256" key="1">
    <source>
        <dbReference type="ARBA" id="ARBA00007664"/>
    </source>
</evidence>
<dbReference type="PANTHER" id="PTHR24276:SF98">
    <property type="entry name" value="FI18310P1-RELATED"/>
    <property type="match status" value="1"/>
</dbReference>
<dbReference type="SMART" id="SM00020">
    <property type="entry name" value="Tryp_SPc"/>
    <property type="match status" value="1"/>
</dbReference>
<dbReference type="InterPro" id="IPR050430">
    <property type="entry name" value="Peptidase_S1"/>
</dbReference>
<keyword evidence="2" id="KW-1015">Disulfide bond</keyword>
<accession>A0A0D9P647</accession>
<dbReference type="InterPro" id="IPR018114">
    <property type="entry name" value="TRYPSIN_HIS"/>
</dbReference>
<dbReference type="Gene3D" id="2.40.10.10">
    <property type="entry name" value="Trypsin-like serine proteases"/>
    <property type="match status" value="1"/>
</dbReference>
<dbReference type="PANTHER" id="PTHR24276">
    <property type="entry name" value="POLYSERASE-RELATED"/>
    <property type="match status" value="1"/>
</dbReference>
<dbReference type="GO" id="GO:0004252">
    <property type="term" value="F:serine-type endopeptidase activity"/>
    <property type="evidence" value="ECO:0007669"/>
    <property type="project" value="InterPro"/>
</dbReference>
<dbReference type="SUPFAM" id="SSF50494">
    <property type="entry name" value="Trypsin-like serine proteases"/>
    <property type="match status" value="1"/>
</dbReference>
<dbReference type="GO" id="GO:0006508">
    <property type="term" value="P:proteolysis"/>
    <property type="evidence" value="ECO:0007669"/>
    <property type="project" value="InterPro"/>
</dbReference>
<dbReference type="InterPro" id="IPR009003">
    <property type="entry name" value="Peptidase_S1_PA"/>
</dbReference>
<organism evidence="4 5">
    <name type="scientific">Metarhizium anisopliae BRIP 53293</name>
    <dbReference type="NCBI Taxonomy" id="1291518"/>
    <lineage>
        <taxon>Eukaryota</taxon>
        <taxon>Fungi</taxon>
        <taxon>Dikarya</taxon>
        <taxon>Ascomycota</taxon>
        <taxon>Pezizomycotina</taxon>
        <taxon>Sordariomycetes</taxon>
        <taxon>Hypocreomycetidae</taxon>
        <taxon>Hypocreales</taxon>
        <taxon>Clavicipitaceae</taxon>
        <taxon>Metarhizium</taxon>
    </lineage>
</organism>
<dbReference type="InterPro" id="IPR001254">
    <property type="entry name" value="Trypsin_dom"/>
</dbReference>
<keyword evidence="5" id="KW-1185">Reference proteome</keyword>
<evidence type="ECO:0000313" key="4">
    <source>
        <dbReference type="EMBL" id="KJK81551.1"/>
    </source>
</evidence>
<dbReference type="CDD" id="cd00190">
    <property type="entry name" value="Tryp_SPc"/>
    <property type="match status" value="1"/>
</dbReference>
<dbReference type="InterPro" id="IPR001314">
    <property type="entry name" value="Peptidase_S1A"/>
</dbReference>
<evidence type="ECO:0000259" key="3">
    <source>
        <dbReference type="PROSITE" id="PS50240"/>
    </source>
</evidence>
<feature type="domain" description="Peptidase S1" evidence="3">
    <location>
        <begin position="58"/>
        <end position="306"/>
    </location>
</feature>
<evidence type="ECO:0000313" key="5">
    <source>
        <dbReference type="Proteomes" id="UP000054544"/>
    </source>
</evidence>
<dbReference type="PRINTS" id="PR00722">
    <property type="entry name" value="CHYMOTRYPSIN"/>
</dbReference>
<dbReference type="STRING" id="1291518.A0A0D9P647"/>
<dbReference type="PROSITE" id="PS50240">
    <property type="entry name" value="TRYPSIN_DOM"/>
    <property type="match status" value="1"/>
</dbReference>
<reference evidence="5" key="1">
    <citation type="journal article" date="2014" name="BMC Genomics">
        <title>The genome sequence of the biocontrol fungus Metarhizium anisopliae and comparative genomics of Metarhizium species.</title>
        <authorList>
            <person name="Pattemore J.A."/>
            <person name="Hane J.K."/>
            <person name="Williams A.H."/>
            <person name="Wilson B.A."/>
            <person name="Stodart B.J."/>
            <person name="Ash G.J."/>
        </authorList>
    </citation>
    <scope>NUCLEOTIDE SEQUENCE [LARGE SCALE GENOMIC DNA]</scope>
    <source>
        <strain evidence="5">BRIP 53293</strain>
    </source>
</reference>
<name>A0A0D9P647_METAN</name>
<gene>
    <name evidence="4" type="ORF">H634G_02811</name>
</gene>
<protein>
    <recommendedName>
        <fullName evidence="3">Peptidase S1 domain-containing protein</fullName>
    </recommendedName>
</protein>
<dbReference type="OrthoDB" id="6380398at2759"/>
<comment type="similarity">
    <text evidence="1">Belongs to the peptidase S1 family.</text>
</comment>
<sequence>MFQSYFDQTIAETLGWLNDDSLKHPHLSIMKLSIVTTILATSGLATATATATHHSKRTIGGTNATMDQFPYQVSVQRRVQTFHCHFGVHTCGGIIIARNKILTAAHCTLSDDDDDEFAGSGSGSQFQVRAGSRDWAHGGQLVSVNNITVHPSYKPGGNQVDDIAVLTLKSNLTLGGKVAVADLAGAEDPMPAAGTEVVVAGWGQTRAGKGPPSRWLRSLRTKVALRWICQFRYLRHGGIGNRTFCAGDWNEFERTWAGDSGGALFDIQTKKVVGIVSYGPESPKSGYPTVFTSIAGYREFLAQVANV</sequence>
<dbReference type="Pfam" id="PF00089">
    <property type="entry name" value="Trypsin"/>
    <property type="match status" value="1"/>
</dbReference>
<evidence type="ECO:0000256" key="2">
    <source>
        <dbReference type="ARBA" id="ARBA00023157"/>
    </source>
</evidence>
<dbReference type="AlphaFoldDB" id="A0A0D9P647"/>